<evidence type="ECO:0000313" key="3">
    <source>
        <dbReference type="Proteomes" id="UP000198688"/>
    </source>
</evidence>
<organism evidence="2 3">
    <name type="scientific">Actinoplanes derwentensis</name>
    <dbReference type="NCBI Taxonomy" id="113562"/>
    <lineage>
        <taxon>Bacteria</taxon>
        <taxon>Bacillati</taxon>
        <taxon>Actinomycetota</taxon>
        <taxon>Actinomycetes</taxon>
        <taxon>Micromonosporales</taxon>
        <taxon>Micromonosporaceae</taxon>
        <taxon>Actinoplanes</taxon>
    </lineage>
</organism>
<gene>
    <name evidence="2" type="ORF">SAMN04489716_3510</name>
</gene>
<evidence type="ECO:0000313" key="2">
    <source>
        <dbReference type="EMBL" id="SDT37462.1"/>
    </source>
</evidence>
<evidence type="ECO:0000256" key="1">
    <source>
        <dbReference type="SAM" id="Phobius"/>
    </source>
</evidence>
<dbReference type="AlphaFoldDB" id="A0A1H1ZVP7"/>
<dbReference type="Proteomes" id="UP000198688">
    <property type="component" value="Chromosome I"/>
</dbReference>
<feature type="transmembrane region" description="Helical" evidence="1">
    <location>
        <begin position="77"/>
        <end position="98"/>
    </location>
</feature>
<name>A0A1H1ZVP7_9ACTN</name>
<proteinExistence type="predicted"/>
<keyword evidence="1" id="KW-0472">Membrane</keyword>
<protein>
    <submittedName>
        <fullName evidence="2">Uncharacterized protein</fullName>
    </submittedName>
</protein>
<sequence>MDELPSSTRKWIGGSILVAVLVTVYLFWNPERGANTAAILSLTLTIVSTALAVHAANRMGQQAAASPWRHYELSGPAKFWTGAVLAVALLVPASAWVWNRWFADLDVRFPAAVEVREDQVSAVTPDVVTGWQGGELVFTPSLAALSDLSDCVIPAVLHVEPKLDGRSGTVIAARHDVPVSINIPDGTRRVDLGLKLEAPGDQNCVVSATFGHGELRR</sequence>
<feature type="transmembrane region" description="Helical" evidence="1">
    <location>
        <begin position="12"/>
        <end position="28"/>
    </location>
</feature>
<dbReference type="OrthoDB" id="9956024at2"/>
<feature type="transmembrane region" description="Helical" evidence="1">
    <location>
        <begin position="34"/>
        <end position="56"/>
    </location>
</feature>
<dbReference type="RefSeq" id="WP_092545620.1">
    <property type="nucleotide sequence ID" value="NZ_BOMJ01000010.1"/>
</dbReference>
<accession>A0A1H1ZVP7</accession>
<keyword evidence="1" id="KW-0812">Transmembrane</keyword>
<dbReference type="EMBL" id="LT629758">
    <property type="protein sequence ID" value="SDT37462.1"/>
    <property type="molecule type" value="Genomic_DNA"/>
</dbReference>
<keyword evidence="3" id="KW-1185">Reference proteome</keyword>
<keyword evidence="1" id="KW-1133">Transmembrane helix</keyword>
<reference evidence="2 3" key="1">
    <citation type="submission" date="2016-10" db="EMBL/GenBank/DDBJ databases">
        <authorList>
            <person name="de Groot N.N."/>
        </authorList>
    </citation>
    <scope>NUCLEOTIDE SEQUENCE [LARGE SCALE GENOMIC DNA]</scope>
    <source>
        <strain evidence="2 3">DSM 43941</strain>
    </source>
</reference>